<proteinExistence type="predicted"/>
<dbReference type="Gene3D" id="2.60.40.380">
    <property type="entry name" value="Purple acid phosphatase-like, N-terminal"/>
    <property type="match status" value="1"/>
</dbReference>
<dbReference type="Pfam" id="PF00149">
    <property type="entry name" value="Metallophos"/>
    <property type="match status" value="1"/>
</dbReference>
<evidence type="ECO:0000313" key="2">
    <source>
        <dbReference type="Proteomes" id="UP001548189"/>
    </source>
</evidence>
<dbReference type="SUPFAM" id="SSF56300">
    <property type="entry name" value="Metallo-dependent phosphatases"/>
    <property type="match status" value="1"/>
</dbReference>
<dbReference type="InterPro" id="IPR015914">
    <property type="entry name" value="PAPs_N"/>
</dbReference>
<name>A0ABV2BQD4_9GAMM</name>
<dbReference type="PANTHER" id="PTHR22953">
    <property type="entry name" value="ACID PHOSPHATASE RELATED"/>
    <property type="match status" value="1"/>
</dbReference>
<comment type="caution">
    <text evidence="1">The sequence shown here is derived from an EMBL/GenBank/DDBJ whole genome shotgun (WGS) entry which is preliminary data.</text>
</comment>
<dbReference type="InterPro" id="IPR055372">
    <property type="entry name" value="CBM96"/>
</dbReference>
<dbReference type="Pfam" id="PF24517">
    <property type="entry name" value="CBM96"/>
    <property type="match status" value="2"/>
</dbReference>
<dbReference type="InterPro" id="IPR014755">
    <property type="entry name" value="Cu-Rt/internalin_Ig-like"/>
</dbReference>
<sequence>MNNCTQALIKLGLFLCLLFTTLVEAANLTRGPYLQMGNEQAMTIRWRTDSATDSVVRYGSNPANLSQSKTVSGNRTEHEVRLTGLNPLTQYYYSVGSSTQTIAGGDNSYRFTTSPNPGTSTPTRVWLIGDSGTANSNAAAVYNAYLNYTGANNTNLWIMLGDNAYNDGTDSEYQNAVFNMYPELLRRSPVWPTLGNHDGHSADSASESGPYYDIFSLPRNAQSGGLASGTEAYYSFDYGDIHFICLDSYETSRATNGAMMTWLQNDIAATDKKWIIAFWHHPPYTKGSHNSDSEGALIDMRENALPIIESYGVDLVFSGHSHSYERSYLIDGHYGSSGTFNSSHLKDGGDGREDGNGAYQKVDQAANAGAVYTVAGASGKTSGGSLNHPAMFTSLNQLGSVILDINGNRLDAKHLRSDGVVTDHYTVIKGEDTTPPVLTATSATSVNEVVVSFSEALDTASAQNTANYSINNGVTINSATLNANQVSLATSSLAIGTNYTLTVNNVKDTNNNIIAANSQKGFTFENIQTVSFQNGVSPGSSYTGTSDSYLASGNASTNYGTSTTLLADGDDGANGELATVIKWDLSTIPAGVSVSEASIELEVFNPSAGSYVLYNANANWTESNVTWNNINPLANRGSQIGSFLPSSSGKYTVALNANGIALVESWINSNTNQGILIMTGGSADGIDMRSSEYGTANMRPRLNLTYSSGTASNIPPVADFAVGTNQLQASFTDQSSDSDGNIVSWYWDFGDNNSATSQNPVHNYTNSGTYNVNLTVTDNEGATHSRLKAVTVSSANNPVTVVFQQGLNSYTGTQDTYVASGSPLSNYGADAEILADGDDGTRDELITLIKWDISSIPTGATVTSATITMQVFNRSNSNYDLWELTTAWSEMTATWNNTQPESNRGSQIGSFSPTSTGSYSINLNANGLALIQSWINGSSNNGITIESGGTVNGLDMRSKSYSTQAQRPKLTIT</sequence>
<dbReference type="PROSITE" id="PS50093">
    <property type="entry name" value="PKD"/>
    <property type="match status" value="1"/>
</dbReference>
<dbReference type="InterPro" id="IPR000601">
    <property type="entry name" value="PKD_dom"/>
</dbReference>
<dbReference type="SUPFAM" id="SSF49363">
    <property type="entry name" value="Purple acid phosphatase, N-terminal domain"/>
    <property type="match status" value="1"/>
</dbReference>
<dbReference type="Gene3D" id="3.60.21.10">
    <property type="match status" value="1"/>
</dbReference>
<gene>
    <name evidence="1" type="ORF">ABVT43_03370</name>
</gene>
<dbReference type="InterPro" id="IPR004843">
    <property type="entry name" value="Calcineurin-like_PHP"/>
</dbReference>
<dbReference type="SUPFAM" id="SSF49299">
    <property type="entry name" value="PKD domain"/>
    <property type="match status" value="1"/>
</dbReference>
<dbReference type="SMART" id="SM00089">
    <property type="entry name" value="PKD"/>
    <property type="match status" value="1"/>
</dbReference>
<organism evidence="1 2">
    <name type="scientific">Aliikangiella maris</name>
    <dbReference type="NCBI Taxonomy" id="3162458"/>
    <lineage>
        <taxon>Bacteria</taxon>
        <taxon>Pseudomonadati</taxon>
        <taxon>Pseudomonadota</taxon>
        <taxon>Gammaproteobacteria</taxon>
        <taxon>Oceanospirillales</taxon>
        <taxon>Pleioneaceae</taxon>
        <taxon>Aliikangiella</taxon>
    </lineage>
</organism>
<accession>A0ABV2BQD4</accession>
<dbReference type="Pfam" id="PF16656">
    <property type="entry name" value="Pur_ac_phosph_N"/>
    <property type="match status" value="1"/>
</dbReference>
<dbReference type="InterPro" id="IPR029052">
    <property type="entry name" value="Metallo-depent_PP-like"/>
</dbReference>
<dbReference type="Pfam" id="PF18911">
    <property type="entry name" value="PKD_4"/>
    <property type="match status" value="1"/>
</dbReference>
<dbReference type="PANTHER" id="PTHR22953:SF153">
    <property type="entry name" value="PURPLE ACID PHOSPHATASE"/>
    <property type="match status" value="1"/>
</dbReference>
<reference evidence="1 2" key="1">
    <citation type="submission" date="2024-06" db="EMBL/GenBank/DDBJ databases">
        <authorList>
            <person name="Li F."/>
        </authorList>
    </citation>
    <scope>NUCLEOTIDE SEQUENCE [LARGE SCALE GENOMIC DNA]</scope>
    <source>
        <strain evidence="1 2">GXAS 311</strain>
    </source>
</reference>
<dbReference type="Gene3D" id="2.60.40.10">
    <property type="entry name" value="Immunoglobulins"/>
    <property type="match status" value="1"/>
</dbReference>
<dbReference type="Gene3D" id="2.60.40.1220">
    <property type="match status" value="1"/>
</dbReference>
<dbReference type="CDD" id="cd00146">
    <property type="entry name" value="PKD"/>
    <property type="match status" value="1"/>
</dbReference>
<dbReference type="Proteomes" id="UP001548189">
    <property type="component" value="Unassembled WGS sequence"/>
</dbReference>
<dbReference type="EMBL" id="JBEVCJ010000002">
    <property type="protein sequence ID" value="MET1254160.1"/>
    <property type="molecule type" value="Genomic_DNA"/>
</dbReference>
<dbReference type="InterPro" id="IPR035986">
    <property type="entry name" value="PKD_dom_sf"/>
</dbReference>
<dbReference type="InterPro" id="IPR013783">
    <property type="entry name" value="Ig-like_fold"/>
</dbReference>
<dbReference type="InterPro" id="IPR008963">
    <property type="entry name" value="Purple_acid_Pase-like_N"/>
</dbReference>
<dbReference type="NCBIfam" id="NF033679">
    <property type="entry name" value="DNRLRE_dom"/>
    <property type="match status" value="2"/>
</dbReference>
<dbReference type="InterPro" id="IPR022409">
    <property type="entry name" value="PKD/Chitinase_dom"/>
</dbReference>
<evidence type="ECO:0000313" key="1">
    <source>
        <dbReference type="EMBL" id="MET1254160.1"/>
    </source>
</evidence>
<protein>
    <submittedName>
        <fullName evidence="1">DNRLRE domain-containing protein</fullName>
    </submittedName>
</protein>
<keyword evidence="2" id="KW-1185">Reference proteome</keyword>
<dbReference type="InterPro" id="IPR039331">
    <property type="entry name" value="PAPs-like"/>
</dbReference>